<protein>
    <submittedName>
        <fullName evidence="3">Thermonuclease family protein</fullName>
    </submittedName>
</protein>
<comment type="caution">
    <text evidence="3">The sequence shown here is derived from an EMBL/GenBank/DDBJ whole genome shotgun (WGS) entry which is preliminary data.</text>
</comment>
<gene>
    <name evidence="3" type="ORF">ACFSAG_14150</name>
</gene>
<feature type="region of interest" description="Disordered" evidence="1">
    <location>
        <begin position="1"/>
        <end position="37"/>
    </location>
</feature>
<dbReference type="Pfam" id="PF00565">
    <property type="entry name" value="SNase"/>
    <property type="match status" value="1"/>
</dbReference>
<dbReference type="InterPro" id="IPR009045">
    <property type="entry name" value="Zn_M74/Hedgehog-like"/>
</dbReference>
<reference evidence="4" key="1">
    <citation type="journal article" date="2019" name="Int. J. Syst. Evol. Microbiol.">
        <title>The Global Catalogue of Microorganisms (GCM) 10K type strain sequencing project: providing services to taxonomists for standard genome sequencing and annotation.</title>
        <authorList>
            <consortium name="The Broad Institute Genomics Platform"/>
            <consortium name="The Broad Institute Genome Sequencing Center for Infectious Disease"/>
            <person name="Wu L."/>
            <person name="Ma J."/>
        </authorList>
    </citation>
    <scope>NUCLEOTIDE SEQUENCE [LARGE SCALE GENOMIC DNA]</scope>
    <source>
        <strain evidence="4">CGMCC 1.12449</strain>
    </source>
</reference>
<dbReference type="RefSeq" id="WP_381516101.1">
    <property type="nucleotide sequence ID" value="NZ_JBHUEL010000011.1"/>
</dbReference>
<accession>A0ABW4MGQ4</accession>
<dbReference type="Proteomes" id="UP001597215">
    <property type="component" value="Unassembled WGS sequence"/>
</dbReference>
<evidence type="ECO:0000313" key="4">
    <source>
        <dbReference type="Proteomes" id="UP001597215"/>
    </source>
</evidence>
<dbReference type="Gene3D" id="2.40.50.90">
    <property type="match status" value="1"/>
</dbReference>
<name>A0ABW4MGQ4_9SPHN</name>
<feature type="domain" description="TNase-like" evidence="2">
    <location>
        <begin position="30"/>
        <end position="157"/>
    </location>
</feature>
<dbReference type="SMART" id="SM00318">
    <property type="entry name" value="SNc"/>
    <property type="match status" value="1"/>
</dbReference>
<dbReference type="EMBL" id="JBHUEL010000011">
    <property type="protein sequence ID" value="MFD1767985.1"/>
    <property type="molecule type" value="Genomic_DNA"/>
</dbReference>
<evidence type="ECO:0000259" key="2">
    <source>
        <dbReference type="SMART" id="SM00318"/>
    </source>
</evidence>
<organism evidence="3 4">
    <name type="scientific">Sphingorhabdus buctiana</name>
    <dbReference type="NCBI Taxonomy" id="1508805"/>
    <lineage>
        <taxon>Bacteria</taxon>
        <taxon>Pseudomonadati</taxon>
        <taxon>Pseudomonadota</taxon>
        <taxon>Alphaproteobacteria</taxon>
        <taxon>Sphingomonadales</taxon>
        <taxon>Sphingomonadaceae</taxon>
        <taxon>Sphingorhabdus</taxon>
    </lineage>
</organism>
<dbReference type="InterPro" id="IPR035437">
    <property type="entry name" value="SNase_OB-fold_sf"/>
</dbReference>
<proteinExistence type="predicted"/>
<feature type="compositionally biased region" description="Basic residues" evidence="1">
    <location>
        <begin position="19"/>
        <end position="28"/>
    </location>
</feature>
<evidence type="ECO:0000313" key="3">
    <source>
        <dbReference type="EMBL" id="MFD1767985.1"/>
    </source>
</evidence>
<sequence length="1596" mass="170801">MSNVPPPPEGFTIDETKPSKRGGGRSRKAKDARIKAKPVDGDTAGVKARLLGVDAFERGQTGVGYDYSVMPLGEQSAGFLASQLGPQTEINFVPGQSTYGRAVATFNNNGKDVGAEMLRAGQGVLVPEYVKNNPQLLSEYEAAQDEAIRNKRGAWAGSFRTPADYRTFQRTGSYPNPLAINVTGDVGDTITNNAPGTVRVDPKEKDTSALQAAFDAGKSFDEIMALGNQAGVPTPNESDLRLAIAERDKGVKGITFSAPPSQLVPASDVQPQWAVTRHLAAFNEGLADTLGAPVDLVNMGLNALGVPVSDKPFLGSESIRSGLRAMNMGQMDASYAPQSDLERYTQAGARGLGQAAIPAAGTIATGARLAASAAPVAVRATGPVAQGFRNAMLDAAKAPGVTLATEAGAGAGSMLANEAVNDYAPDNALLRIGAQTIGAFAGGGLALKAARPRGANVPPPPRGYTIDETETVALNNTGLESDVVQSAPVRQPDVIDVRPTTRPMQAPVTEGQVQAMGQRIAPSDVTPIQANEVGSVDELAQANAGLYAPLAAPDETAALNSRNLQSGSTGNVLPKRGPVDLVTWLRTQGGVQDQGGELSSMGITNASRELDFAKGEARFGPVVNERGLSLDEAAQRAWEAGYFPDFADRPTVSEFLDAVDGTYRGTARTFLPEDYTEIDAFEAARTQRTDVERAATEGRPLFEDRGQPVSLEDVEANTPPVQAYEEWPAGGPDFAGNINLAKLETPQDIKRALVQTNNRVGFDAATRGRVTQEETQRLANELGMSADDLLTRRKGQALNAEEALAARQILSKSGNELVNLARRVQRLENPGDEVLAEFQQAWVRHVAIQEQVAGFTAEAGRTLAQFKMLANSRNVPGSVLAAKIQGGGGTKRLVEAAEAIVDAADIEPGKLNELSRDALKPKFKDKLVELWYNSLLSGPQTHVVNMMSNSLTALGQFPEYATAATLGQVRRVLPKAQQDRVLFSELGARAVGLRSGVREGLREFARALKTGEPSDHVTKVESASQKAISGVKGEVVRIPSRLLTAEDELFKAMARRMEMHGQAIRTARSEGLKGEAARKRAAELVANPTEKMLERALDYGRYLTFQRPLGPVGSKVAGITQDWPILKLVLPFVRTPTNLLKFTVERSPLAPLLKEWRSDFKAGGAKRDLAIAKALVGTAAGMAVAELAQQGVITGSAPSDKGKAAMMRANGWQPYSIKHGDKYYSYLRMDPFASTMGVAADLATKMDGMTEKQQDEAALMLTASIMKNLSDKVWLSGLSDVLEAVSDPDRYMDSFINRLGGSLAVPTGVAQVARTMDPVTRERETLLDAVKARIPGQSDSLYPARDIFGQPIENEGGVGPDLISPVWQSTDRKDPVIERLLAAGVTFDKPNKKIGERELTPAEYDAYQAKAGEYAREWLPELVMSPGWESMDNEAREDAVRKTVKEARLQARTDLFGGPAKKGEAKNEKAEPADKSDVHGYLLEAIPGIQVTSGYRSQAYQADMRKRGYNPASNSGHLSGSALDLLPPPGKSMNWLKGQVKRLYPKARLLVEGDHLHATFPGYYKAPVLGNAQSFGLSNPNANMPLPPPGFTMETP</sequence>
<dbReference type="SUPFAM" id="SSF50199">
    <property type="entry name" value="Staphylococcal nuclease"/>
    <property type="match status" value="1"/>
</dbReference>
<dbReference type="SUPFAM" id="SSF55166">
    <property type="entry name" value="Hedgehog/DD-peptidase"/>
    <property type="match status" value="1"/>
</dbReference>
<evidence type="ECO:0000256" key="1">
    <source>
        <dbReference type="SAM" id="MobiDB-lite"/>
    </source>
</evidence>
<dbReference type="InterPro" id="IPR016071">
    <property type="entry name" value="Staphylococal_nuclease_OB-fold"/>
</dbReference>
<keyword evidence="4" id="KW-1185">Reference proteome</keyword>